<evidence type="ECO:0000256" key="4">
    <source>
        <dbReference type="ARBA" id="ARBA00022448"/>
    </source>
</evidence>
<evidence type="ECO:0000256" key="5">
    <source>
        <dbReference type="ARBA" id="ARBA00022741"/>
    </source>
</evidence>
<keyword evidence="4" id="KW-0813">Transport</keyword>
<dbReference type="GO" id="GO:0003924">
    <property type="term" value="F:GTPase activity"/>
    <property type="evidence" value="ECO:0007669"/>
    <property type="project" value="InterPro"/>
</dbReference>
<organism evidence="12">
    <name type="scientific">Fagus sylvatica</name>
    <name type="common">Beechnut</name>
    <dbReference type="NCBI Taxonomy" id="28930"/>
    <lineage>
        <taxon>Eukaryota</taxon>
        <taxon>Viridiplantae</taxon>
        <taxon>Streptophyta</taxon>
        <taxon>Embryophyta</taxon>
        <taxon>Tracheophyta</taxon>
        <taxon>Spermatophyta</taxon>
        <taxon>Magnoliopsida</taxon>
        <taxon>eudicotyledons</taxon>
        <taxon>Gunneridae</taxon>
        <taxon>Pentapetalae</taxon>
        <taxon>rosids</taxon>
        <taxon>fabids</taxon>
        <taxon>Fagales</taxon>
        <taxon>Fagaceae</taxon>
        <taxon>Fagus</taxon>
    </lineage>
</organism>
<evidence type="ECO:0000256" key="8">
    <source>
        <dbReference type="ARBA" id="ARBA00022927"/>
    </source>
</evidence>
<dbReference type="EMBL" id="OIVN01001150">
    <property type="protein sequence ID" value="SPC90485.1"/>
    <property type="molecule type" value="Genomic_DNA"/>
</dbReference>
<proteinExistence type="inferred from homology"/>
<keyword evidence="7" id="KW-0931">ER-Golgi transport</keyword>
<evidence type="ECO:0000256" key="10">
    <source>
        <dbReference type="ARBA" id="ARBA00023134"/>
    </source>
</evidence>
<evidence type="ECO:0000256" key="9">
    <source>
        <dbReference type="ARBA" id="ARBA00023034"/>
    </source>
</evidence>
<dbReference type="Gene3D" id="3.40.50.300">
    <property type="entry name" value="P-loop containing nucleotide triphosphate hydrolases"/>
    <property type="match status" value="1"/>
</dbReference>
<sequence>MSLLDWIKGVILQYPHSFCGYGTHSIGTIKCDISTIICDVGTIQCDIEARYHIGTVELPWIKSCIGYNTEAELKVANVSVIGERLPGAWERSTSWESTIGEIKFNFFYLGGPHIAHRVWSDYAKIHPDLNHDKILSCVSFLLSIAARPSLWSSSLCCTIITVSAKAPKCVSCTMVLCRESRCVGKESWCQRIEFWNVNEEEYSQMDAFVYIVSAKTREQFLQPKKELHALLFDMEAFANVPFLIFCFKNPGISDIPEEEMVAPLDLTDFTTGRGRVQLADANIRPLEVFVAEEYNREQFLDGIEWLSHHITTN</sequence>
<dbReference type="Pfam" id="PF00025">
    <property type="entry name" value="Arf"/>
    <property type="match status" value="1"/>
</dbReference>
<evidence type="ECO:0000256" key="7">
    <source>
        <dbReference type="ARBA" id="ARBA00022892"/>
    </source>
</evidence>
<evidence type="ECO:0000256" key="11">
    <source>
        <dbReference type="PIRSR" id="PIRSR606687-2"/>
    </source>
</evidence>
<keyword evidence="9" id="KW-0333">Golgi apparatus</keyword>
<dbReference type="PROSITE" id="PS51422">
    <property type="entry name" value="SAR1"/>
    <property type="match status" value="1"/>
</dbReference>
<evidence type="ECO:0000256" key="1">
    <source>
        <dbReference type="ARBA" id="ARBA00004240"/>
    </source>
</evidence>
<dbReference type="SMART" id="SM00178">
    <property type="entry name" value="SAR"/>
    <property type="match status" value="1"/>
</dbReference>
<dbReference type="GO" id="GO:0016192">
    <property type="term" value="P:vesicle-mediated transport"/>
    <property type="evidence" value="ECO:0007669"/>
    <property type="project" value="UniProtKB-KW"/>
</dbReference>
<dbReference type="GO" id="GO:0005794">
    <property type="term" value="C:Golgi apparatus"/>
    <property type="evidence" value="ECO:0007669"/>
    <property type="project" value="UniProtKB-SubCell"/>
</dbReference>
<dbReference type="AlphaFoldDB" id="A0A2N9FTJ5"/>
<gene>
    <name evidence="12" type="ORF">FSB_LOCUS18367</name>
</gene>
<keyword evidence="6" id="KW-0256">Endoplasmic reticulum</keyword>
<dbReference type="PANTHER" id="PTHR45684">
    <property type="entry name" value="RE74312P"/>
    <property type="match status" value="1"/>
</dbReference>
<protein>
    <submittedName>
        <fullName evidence="12">Uncharacterized protein</fullName>
    </submittedName>
</protein>
<reference evidence="12" key="1">
    <citation type="submission" date="2018-02" db="EMBL/GenBank/DDBJ databases">
        <authorList>
            <person name="Cohen D.B."/>
            <person name="Kent A.D."/>
        </authorList>
    </citation>
    <scope>NUCLEOTIDE SEQUENCE</scope>
</reference>
<evidence type="ECO:0000313" key="12">
    <source>
        <dbReference type="EMBL" id="SPC90485.1"/>
    </source>
</evidence>
<evidence type="ECO:0000256" key="2">
    <source>
        <dbReference type="ARBA" id="ARBA00004555"/>
    </source>
</evidence>
<name>A0A2N9FTJ5_FAGSY</name>
<keyword evidence="8" id="KW-0653">Protein transport</keyword>
<feature type="binding site" evidence="11">
    <location>
        <position position="248"/>
    </location>
    <ligand>
        <name>GTP</name>
        <dbReference type="ChEBI" id="CHEBI:37565"/>
    </ligand>
</feature>
<keyword evidence="5 11" id="KW-0547">Nucleotide-binding</keyword>
<dbReference type="InterPro" id="IPR027417">
    <property type="entry name" value="P-loop_NTPase"/>
</dbReference>
<evidence type="ECO:0000256" key="6">
    <source>
        <dbReference type="ARBA" id="ARBA00022824"/>
    </source>
</evidence>
<dbReference type="InterPro" id="IPR006689">
    <property type="entry name" value="Small_GTPase_ARF/SAR"/>
</dbReference>
<comment type="similarity">
    <text evidence="3">Belongs to the small GTPase superfamily. SAR1 family.</text>
</comment>
<keyword evidence="10" id="KW-0342">GTP-binding</keyword>
<dbReference type="GO" id="GO:0005525">
    <property type="term" value="F:GTP binding"/>
    <property type="evidence" value="ECO:0007669"/>
    <property type="project" value="UniProtKB-KW"/>
</dbReference>
<dbReference type="GO" id="GO:0006886">
    <property type="term" value="P:intracellular protein transport"/>
    <property type="evidence" value="ECO:0007669"/>
    <property type="project" value="InterPro"/>
</dbReference>
<comment type="subcellular location">
    <subcellularLocation>
        <location evidence="1">Endoplasmic reticulum</location>
    </subcellularLocation>
    <subcellularLocation>
        <location evidence="2">Golgi apparatus</location>
    </subcellularLocation>
</comment>
<dbReference type="InterPro" id="IPR006687">
    <property type="entry name" value="Small_GTPase_SAR1"/>
</dbReference>
<evidence type="ECO:0000256" key="3">
    <source>
        <dbReference type="ARBA" id="ARBA00007507"/>
    </source>
</evidence>
<dbReference type="GO" id="GO:0005783">
    <property type="term" value="C:endoplasmic reticulum"/>
    <property type="evidence" value="ECO:0007669"/>
    <property type="project" value="UniProtKB-SubCell"/>
</dbReference>
<accession>A0A2N9FTJ5</accession>